<evidence type="ECO:0000256" key="5">
    <source>
        <dbReference type="ARBA" id="ARBA00037066"/>
    </source>
</evidence>
<dbReference type="AlphaFoldDB" id="A0A6N8FC86"/>
<keyword evidence="3 7" id="KW-0067">ATP-binding</keyword>
<dbReference type="NCBIfam" id="NF010068">
    <property type="entry name" value="PRK13548.1"/>
    <property type="match status" value="1"/>
</dbReference>
<dbReference type="PANTHER" id="PTHR42794:SF1">
    <property type="entry name" value="HEMIN IMPORT ATP-BINDING PROTEIN HMUV"/>
    <property type="match status" value="1"/>
</dbReference>
<protein>
    <submittedName>
        <fullName evidence="7">Heme ABC transporter ATP-binding protein</fullName>
    </submittedName>
</protein>
<keyword evidence="4" id="KW-1278">Translocase</keyword>
<dbReference type="GO" id="GO:0016887">
    <property type="term" value="F:ATP hydrolysis activity"/>
    <property type="evidence" value="ECO:0007669"/>
    <property type="project" value="InterPro"/>
</dbReference>
<dbReference type="PROSITE" id="PS50893">
    <property type="entry name" value="ABC_TRANSPORTER_2"/>
    <property type="match status" value="1"/>
</dbReference>
<dbReference type="SUPFAM" id="SSF52540">
    <property type="entry name" value="P-loop containing nucleoside triphosphate hydrolases"/>
    <property type="match status" value="1"/>
</dbReference>
<comment type="caution">
    <text evidence="7">The sequence shown here is derived from an EMBL/GenBank/DDBJ whole genome shotgun (WGS) entry which is preliminary data.</text>
</comment>
<dbReference type="RefSeq" id="WP_155695919.1">
    <property type="nucleotide sequence ID" value="NZ_WOCD01000003.1"/>
</dbReference>
<dbReference type="GO" id="GO:0005524">
    <property type="term" value="F:ATP binding"/>
    <property type="evidence" value="ECO:0007669"/>
    <property type="project" value="UniProtKB-KW"/>
</dbReference>
<evidence type="ECO:0000256" key="2">
    <source>
        <dbReference type="ARBA" id="ARBA00022741"/>
    </source>
</evidence>
<evidence type="ECO:0000256" key="1">
    <source>
        <dbReference type="ARBA" id="ARBA00022448"/>
    </source>
</evidence>
<organism evidence="7 8">
    <name type="scientific">Psychrosphaera haliotis</name>
    <dbReference type="NCBI Taxonomy" id="555083"/>
    <lineage>
        <taxon>Bacteria</taxon>
        <taxon>Pseudomonadati</taxon>
        <taxon>Pseudomonadota</taxon>
        <taxon>Gammaproteobacteria</taxon>
        <taxon>Alteromonadales</taxon>
        <taxon>Pseudoalteromonadaceae</taxon>
        <taxon>Psychrosphaera</taxon>
    </lineage>
</organism>
<dbReference type="InterPro" id="IPR003593">
    <property type="entry name" value="AAA+_ATPase"/>
</dbReference>
<keyword evidence="8" id="KW-1185">Reference proteome</keyword>
<dbReference type="InterPro" id="IPR027417">
    <property type="entry name" value="P-loop_NTPase"/>
</dbReference>
<evidence type="ECO:0000313" key="8">
    <source>
        <dbReference type="Proteomes" id="UP000439994"/>
    </source>
</evidence>
<keyword evidence="2" id="KW-0547">Nucleotide-binding</keyword>
<dbReference type="InterPro" id="IPR003439">
    <property type="entry name" value="ABC_transporter-like_ATP-bd"/>
</dbReference>
<keyword evidence="1" id="KW-0813">Transport</keyword>
<dbReference type="SMART" id="SM00382">
    <property type="entry name" value="AAA"/>
    <property type="match status" value="1"/>
</dbReference>
<evidence type="ECO:0000259" key="6">
    <source>
        <dbReference type="PROSITE" id="PS50893"/>
    </source>
</evidence>
<dbReference type="InterPro" id="IPR017871">
    <property type="entry name" value="ABC_transporter-like_CS"/>
</dbReference>
<accession>A0A6N8FC86</accession>
<evidence type="ECO:0000313" key="7">
    <source>
        <dbReference type="EMBL" id="MUH72767.1"/>
    </source>
</evidence>
<dbReference type="PANTHER" id="PTHR42794">
    <property type="entry name" value="HEMIN IMPORT ATP-BINDING PROTEIN HMUV"/>
    <property type="match status" value="1"/>
</dbReference>
<name>A0A6N8FC86_9GAMM</name>
<evidence type="ECO:0000256" key="3">
    <source>
        <dbReference type="ARBA" id="ARBA00022840"/>
    </source>
</evidence>
<dbReference type="Proteomes" id="UP000439994">
    <property type="component" value="Unassembled WGS sequence"/>
</dbReference>
<proteinExistence type="predicted"/>
<dbReference type="EMBL" id="WOCD01000003">
    <property type="protein sequence ID" value="MUH72767.1"/>
    <property type="molecule type" value="Genomic_DNA"/>
</dbReference>
<sequence>MLKISDLSVDIGKRTLIKNISAEAEAGHLIAIIGENGAGKSTLLNSLAGEIKYKGDVHFEPLNANKVNIKNASLEWLAQHRAVMTQKHQIPFAFGLVDIVAMGRFHKVEPKSRQLSKVSQYLSYVELDTHLDRNTSQLSGGELQRLQFARCLSQLDALEGQSTKKLMLLDEPTSALDVRHQHRLLKLVKKFTSAGNTAIVVLHDLNLVSTYADQVWLLDQQTLQHTGTPESVLTEERLTKAYKTSMRVIQHPDSRTPIIFSEFTEH</sequence>
<evidence type="ECO:0000256" key="4">
    <source>
        <dbReference type="ARBA" id="ARBA00022967"/>
    </source>
</evidence>
<dbReference type="PROSITE" id="PS00211">
    <property type="entry name" value="ABC_TRANSPORTER_1"/>
    <property type="match status" value="1"/>
</dbReference>
<comment type="function">
    <text evidence="5">Part of the ABC transporter complex HmuTUV involved in hemin import. Responsible for energy coupling to the transport system.</text>
</comment>
<dbReference type="CDD" id="cd03214">
    <property type="entry name" value="ABC_Iron-Siderophores_B12_Hemin"/>
    <property type="match status" value="1"/>
</dbReference>
<dbReference type="OrthoDB" id="5292475at2"/>
<gene>
    <name evidence="7" type="ORF">GNP35_09850</name>
</gene>
<dbReference type="Gene3D" id="3.40.50.300">
    <property type="entry name" value="P-loop containing nucleotide triphosphate hydrolases"/>
    <property type="match status" value="1"/>
</dbReference>
<reference evidence="7 8" key="1">
    <citation type="submission" date="2019-11" db="EMBL/GenBank/DDBJ databases">
        <title>P. haliotis isolates from Z. marina roots.</title>
        <authorList>
            <person name="Cohen M."/>
            <person name="Jospin G."/>
            <person name="Eisen J.A."/>
            <person name="Coil D.A."/>
        </authorList>
    </citation>
    <scope>NUCLEOTIDE SEQUENCE [LARGE SCALE GENOMIC DNA]</scope>
    <source>
        <strain evidence="7 8">UCD-MCMsp1aY</strain>
    </source>
</reference>
<feature type="domain" description="ABC transporter" evidence="6">
    <location>
        <begin position="2"/>
        <end position="245"/>
    </location>
</feature>
<dbReference type="Pfam" id="PF00005">
    <property type="entry name" value="ABC_tran"/>
    <property type="match status" value="1"/>
</dbReference>